<feature type="transmembrane region" description="Helical" evidence="7">
    <location>
        <begin position="76"/>
        <end position="97"/>
    </location>
</feature>
<dbReference type="PANTHER" id="PTHR23502">
    <property type="entry name" value="MAJOR FACILITATOR SUPERFAMILY"/>
    <property type="match status" value="1"/>
</dbReference>
<comment type="caution">
    <text evidence="9">The sequence shown here is derived from an EMBL/GenBank/DDBJ whole genome shotgun (WGS) entry which is preliminary data.</text>
</comment>
<feature type="domain" description="Major facilitator superfamily (MFS) profile" evidence="8">
    <location>
        <begin position="40"/>
        <end position="498"/>
    </location>
</feature>
<evidence type="ECO:0000256" key="3">
    <source>
        <dbReference type="ARBA" id="ARBA00022692"/>
    </source>
</evidence>
<accession>A0A4S4M4N2</accession>
<proteinExistence type="predicted"/>
<keyword evidence="2" id="KW-0813">Transport</keyword>
<keyword evidence="3 7" id="KW-0812">Transmembrane</keyword>
<evidence type="ECO:0000256" key="6">
    <source>
        <dbReference type="SAM" id="MobiDB-lite"/>
    </source>
</evidence>
<evidence type="ECO:0000256" key="1">
    <source>
        <dbReference type="ARBA" id="ARBA00004141"/>
    </source>
</evidence>
<evidence type="ECO:0000313" key="9">
    <source>
        <dbReference type="EMBL" id="THH19557.1"/>
    </source>
</evidence>
<evidence type="ECO:0000256" key="2">
    <source>
        <dbReference type="ARBA" id="ARBA00022448"/>
    </source>
</evidence>
<evidence type="ECO:0000256" key="4">
    <source>
        <dbReference type="ARBA" id="ARBA00022989"/>
    </source>
</evidence>
<keyword evidence="5 7" id="KW-0472">Membrane</keyword>
<evidence type="ECO:0000313" key="10">
    <source>
        <dbReference type="Proteomes" id="UP000310158"/>
    </source>
</evidence>
<dbReference type="SUPFAM" id="SSF103473">
    <property type="entry name" value="MFS general substrate transporter"/>
    <property type="match status" value="1"/>
</dbReference>
<dbReference type="InterPro" id="IPR036259">
    <property type="entry name" value="MFS_trans_sf"/>
</dbReference>
<keyword evidence="4 7" id="KW-1133">Transmembrane helix</keyword>
<name>A0A4S4M4N2_9AGAM</name>
<dbReference type="AlphaFoldDB" id="A0A4S4M4N2"/>
<reference evidence="9 10" key="1">
    <citation type="submission" date="2019-02" db="EMBL/GenBank/DDBJ databases">
        <title>Genome sequencing of the rare red list fungi Bondarzewia mesenterica.</title>
        <authorList>
            <person name="Buettner E."/>
            <person name="Kellner H."/>
        </authorList>
    </citation>
    <scope>NUCLEOTIDE SEQUENCE [LARGE SCALE GENOMIC DNA]</scope>
    <source>
        <strain evidence="9 10">DSM 108281</strain>
    </source>
</reference>
<dbReference type="InterPro" id="IPR020846">
    <property type="entry name" value="MFS_dom"/>
</dbReference>
<dbReference type="PANTHER" id="PTHR23502:SF51">
    <property type="entry name" value="QUINIDINE RESISTANCE PROTEIN 1-RELATED"/>
    <property type="match status" value="1"/>
</dbReference>
<feature type="transmembrane region" description="Helical" evidence="7">
    <location>
        <begin position="473"/>
        <end position="494"/>
    </location>
</feature>
<evidence type="ECO:0000256" key="7">
    <source>
        <dbReference type="SAM" id="Phobius"/>
    </source>
</evidence>
<dbReference type="GO" id="GO:0022857">
    <property type="term" value="F:transmembrane transporter activity"/>
    <property type="evidence" value="ECO:0007669"/>
    <property type="project" value="InterPro"/>
</dbReference>
<dbReference type="EMBL" id="SGPL01000042">
    <property type="protein sequence ID" value="THH19557.1"/>
    <property type="molecule type" value="Genomic_DNA"/>
</dbReference>
<feature type="transmembrane region" description="Helical" evidence="7">
    <location>
        <begin position="144"/>
        <end position="164"/>
    </location>
</feature>
<dbReference type="Pfam" id="PF07690">
    <property type="entry name" value="MFS_1"/>
    <property type="match status" value="1"/>
</dbReference>
<protein>
    <recommendedName>
        <fullName evidence="8">Major facilitator superfamily (MFS) profile domain-containing protein</fullName>
    </recommendedName>
</protein>
<dbReference type="InterPro" id="IPR011701">
    <property type="entry name" value="MFS"/>
</dbReference>
<feature type="transmembrane region" description="Helical" evidence="7">
    <location>
        <begin position="386"/>
        <end position="406"/>
    </location>
</feature>
<feature type="transmembrane region" description="Helical" evidence="7">
    <location>
        <begin position="412"/>
        <end position="437"/>
    </location>
</feature>
<dbReference type="OrthoDB" id="440553at2759"/>
<organism evidence="9 10">
    <name type="scientific">Bondarzewia mesenterica</name>
    <dbReference type="NCBI Taxonomy" id="1095465"/>
    <lineage>
        <taxon>Eukaryota</taxon>
        <taxon>Fungi</taxon>
        <taxon>Dikarya</taxon>
        <taxon>Basidiomycota</taxon>
        <taxon>Agaricomycotina</taxon>
        <taxon>Agaricomycetes</taxon>
        <taxon>Russulales</taxon>
        <taxon>Bondarzewiaceae</taxon>
        <taxon>Bondarzewia</taxon>
    </lineage>
</organism>
<feature type="transmembrane region" description="Helical" evidence="7">
    <location>
        <begin position="109"/>
        <end position="137"/>
    </location>
</feature>
<feature type="transmembrane region" description="Helical" evidence="7">
    <location>
        <begin position="41"/>
        <end position="64"/>
    </location>
</feature>
<feature type="compositionally biased region" description="Basic and acidic residues" evidence="6">
    <location>
        <begin position="11"/>
        <end position="20"/>
    </location>
</feature>
<feature type="transmembrane region" description="Helical" evidence="7">
    <location>
        <begin position="206"/>
        <end position="230"/>
    </location>
</feature>
<sequence>MIDDADNSPRSPEKEQVKESCEPVPSIVKVPHSIYSAREKWFIVGVVAAAGLLRYAAVLFVLSSVSAANVLSAEQLNLTVTVYLVLQGVSLKAPMVWGPFADSVGRRPVFLVCITILILSCVGLALTPASAFWLLLLLRCVQSAGCASTIALGAFLVMGAGVIGDISEPFDRGSHFGMFNLGPMLAPNIGPTIGGALSQHLGWRSIFWFLAIFAFATFIFVFLYESYIFIPLQRRMIMFSQLSPRNPTSFGRGRRIQPFDKTKSLKRPFRNPLLLFAHPDVCISLLFTGVVYAVNYSITATISSSFASVYPFLSETAIGLCFLTTGAGMIIGSTLTGKFLDWEYGNIRCQIETSHLSNMDLERTDGGAAATVDFPIEKARLRTMPIHLGVFVVCTIAWGWCLQAKVSIAGPLVLQVALGCTSISILNTTMTLMLDLLPSQSSSVTACTNLVRCSLAAVLVSVVDMATSALGYGWTYVVLGGICAAMLPLILLEMKIGPAYRLKRLQAASSS</sequence>
<feature type="transmembrane region" description="Helical" evidence="7">
    <location>
        <begin position="273"/>
        <end position="298"/>
    </location>
</feature>
<dbReference type="GO" id="GO:0005886">
    <property type="term" value="C:plasma membrane"/>
    <property type="evidence" value="ECO:0007669"/>
    <property type="project" value="TreeGrafter"/>
</dbReference>
<dbReference type="Proteomes" id="UP000310158">
    <property type="component" value="Unassembled WGS sequence"/>
</dbReference>
<comment type="subcellular location">
    <subcellularLocation>
        <location evidence="1">Membrane</location>
        <topology evidence="1">Multi-pass membrane protein</topology>
    </subcellularLocation>
</comment>
<feature type="transmembrane region" description="Helical" evidence="7">
    <location>
        <begin position="310"/>
        <end position="331"/>
    </location>
</feature>
<keyword evidence="10" id="KW-1185">Reference proteome</keyword>
<dbReference type="PROSITE" id="PS50850">
    <property type="entry name" value="MFS"/>
    <property type="match status" value="1"/>
</dbReference>
<evidence type="ECO:0000256" key="5">
    <source>
        <dbReference type="ARBA" id="ARBA00023136"/>
    </source>
</evidence>
<evidence type="ECO:0000259" key="8">
    <source>
        <dbReference type="PROSITE" id="PS50850"/>
    </source>
</evidence>
<gene>
    <name evidence="9" type="ORF">EW146_g1639</name>
</gene>
<dbReference type="Gene3D" id="1.20.1250.20">
    <property type="entry name" value="MFS general substrate transporter like domains"/>
    <property type="match status" value="1"/>
</dbReference>
<feature type="region of interest" description="Disordered" evidence="6">
    <location>
        <begin position="1"/>
        <end position="20"/>
    </location>
</feature>